<proteinExistence type="predicted"/>
<dbReference type="Proteomes" id="UP000030403">
    <property type="component" value="Unassembled WGS sequence"/>
</dbReference>
<protein>
    <submittedName>
        <fullName evidence="1">Uncharacterized protein</fullName>
    </submittedName>
</protein>
<evidence type="ECO:0000313" key="2">
    <source>
        <dbReference type="Proteomes" id="UP000030403"/>
    </source>
</evidence>
<gene>
    <name evidence="1" type="ORF">N783_15505</name>
</gene>
<keyword evidence="2" id="KW-1185">Reference proteome</keyword>
<dbReference type="RefSeq" id="WP_027448608.1">
    <property type="nucleotide sequence ID" value="NZ_AVPF01000045.1"/>
</dbReference>
<reference evidence="1 2" key="1">
    <citation type="submission" date="2013-08" db="EMBL/GenBank/DDBJ databases">
        <authorList>
            <person name="Huang J."/>
            <person name="Wang G."/>
        </authorList>
    </citation>
    <scope>NUCLEOTIDE SEQUENCE [LARGE SCALE GENOMIC DNA]</scope>
    <source>
        <strain evidence="1 2">BH030004</strain>
    </source>
</reference>
<dbReference type="OrthoDB" id="2959394at2"/>
<dbReference type="eggNOG" id="ENOG502Z898">
    <property type="taxonomic scope" value="Bacteria"/>
</dbReference>
<dbReference type="EMBL" id="AVPF01000045">
    <property type="protein sequence ID" value="KGX85021.1"/>
    <property type="molecule type" value="Genomic_DNA"/>
</dbReference>
<dbReference type="AlphaFoldDB" id="A0A0A5FW84"/>
<accession>A0A0A5FW84</accession>
<sequence>MRRAVVMIILCHIIAFLGVLLLKPNKEVSVVKFFPLDEVKRFDETSTDLTLLSESDEDEYDFQWKTASTLEEPVYLRQDVSLLYMDGHLKGILSKWKENGQNLFQEQKIHGEDSSHYQAVTFHHGEIHYPDDKIKSIQDMSRAELYVIDSPLTPLESFTSPQNQSQEDWKRKLDHATEQQLHYQWNQLIEHYQIPKEQYEIIPLTDLPDYETKPFPKLTAEQTQQVIGQLWEGLYKNYVLQFTGDSQEDLNSYVPLVLADRDGKHLLVLFEDMDQRKQRLIQYYPDFSSD</sequence>
<organism evidence="1 2">
    <name type="scientific">Pontibacillus marinus BH030004 = DSM 16465</name>
    <dbReference type="NCBI Taxonomy" id="1385511"/>
    <lineage>
        <taxon>Bacteria</taxon>
        <taxon>Bacillati</taxon>
        <taxon>Bacillota</taxon>
        <taxon>Bacilli</taxon>
        <taxon>Bacillales</taxon>
        <taxon>Bacillaceae</taxon>
        <taxon>Pontibacillus</taxon>
    </lineage>
</organism>
<name>A0A0A5FW84_9BACI</name>
<dbReference type="STRING" id="1385511.GCA_000425225_01745"/>
<comment type="caution">
    <text evidence="1">The sequence shown here is derived from an EMBL/GenBank/DDBJ whole genome shotgun (WGS) entry which is preliminary data.</text>
</comment>
<evidence type="ECO:0000313" key="1">
    <source>
        <dbReference type="EMBL" id="KGX85021.1"/>
    </source>
</evidence>